<accession>A0A0M2HEW6</accession>
<name>A0A0M2HEW6_MICTR</name>
<reference evidence="2 3" key="1">
    <citation type="submission" date="2015-02" db="EMBL/GenBank/DDBJ databases">
        <title>Draft genome sequences of ten Microbacterium spp. with emphasis on heavy metal contaminated environments.</title>
        <authorList>
            <person name="Corretto E."/>
        </authorList>
    </citation>
    <scope>NUCLEOTIDE SEQUENCE [LARGE SCALE GENOMIC DNA]</scope>
    <source>
        <strain evidence="2 3">DSM 8608</strain>
    </source>
</reference>
<evidence type="ECO:0000256" key="1">
    <source>
        <dbReference type="SAM" id="MobiDB-lite"/>
    </source>
</evidence>
<proteinExistence type="predicted"/>
<organism evidence="2 3">
    <name type="scientific">Microbacterium trichothecenolyticum</name>
    <name type="common">Aureobacterium trichothecenolyticum</name>
    <dbReference type="NCBI Taxonomy" id="69370"/>
    <lineage>
        <taxon>Bacteria</taxon>
        <taxon>Bacillati</taxon>
        <taxon>Actinomycetota</taxon>
        <taxon>Actinomycetes</taxon>
        <taxon>Micrococcales</taxon>
        <taxon>Microbacteriaceae</taxon>
        <taxon>Microbacterium</taxon>
    </lineage>
</organism>
<gene>
    <name evidence="2" type="ORF">RS82_01761</name>
</gene>
<evidence type="ECO:0000313" key="3">
    <source>
        <dbReference type="Proteomes" id="UP000034098"/>
    </source>
</evidence>
<dbReference type="Proteomes" id="UP000034098">
    <property type="component" value="Unassembled WGS sequence"/>
</dbReference>
<evidence type="ECO:0000313" key="2">
    <source>
        <dbReference type="EMBL" id="KJL42797.1"/>
    </source>
</evidence>
<dbReference type="AlphaFoldDB" id="A0A0M2HEW6"/>
<dbReference type="EMBL" id="JYJA01000033">
    <property type="protein sequence ID" value="KJL42797.1"/>
    <property type="molecule type" value="Genomic_DNA"/>
</dbReference>
<sequence length="126" mass="13349">MFRKSATIDRSSSPVLSDWTTQELLEWIGADDARCHDGTLLGPLTAIDGALAAQEGGDSSALAPASPAPLVRALAARLRAEPALRDVRLGDLVDIRSQSPAPRGDREPGAERRTAASVRLPQLRVS</sequence>
<protein>
    <submittedName>
        <fullName evidence="2">Uncharacterized protein</fullName>
    </submittedName>
</protein>
<comment type="caution">
    <text evidence="2">The sequence shown here is derived from an EMBL/GenBank/DDBJ whole genome shotgun (WGS) entry which is preliminary data.</text>
</comment>
<dbReference type="OrthoDB" id="5079931at2"/>
<feature type="compositionally biased region" description="Basic and acidic residues" evidence="1">
    <location>
        <begin position="103"/>
        <end position="114"/>
    </location>
</feature>
<dbReference type="RefSeq" id="WP_052676756.1">
    <property type="nucleotide sequence ID" value="NZ_JYJA01000033.1"/>
</dbReference>
<keyword evidence="3" id="KW-1185">Reference proteome</keyword>
<feature type="region of interest" description="Disordered" evidence="1">
    <location>
        <begin position="92"/>
        <end position="126"/>
    </location>
</feature>
<dbReference type="PATRIC" id="fig|69370.6.peg.1794"/>